<keyword evidence="2" id="KW-0677">Repeat</keyword>
<feature type="region of interest" description="Disordered" evidence="4">
    <location>
        <begin position="490"/>
        <end position="510"/>
    </location>
</feature>
<feature type="region of interest" description="Disordered" evidence="4">
    <location>
        <begin position="1341"/>
        <end position="1364"/>
    </location>
</feature>
<name>A0A197JE61_9FUNG</name>
<organism evidence="6 7">
    <name type="scientific">Linnemannia elongata AG-77</name>
    <dbReference type="NCBI Taxonomy" id="1314771"/>
    <lineage>
        <taxon>Eukaryota</taxon>
        <taxon>Fungi</taxon>
        <taxon>Fungi incertae sedis</taxon>
        <taxon>Mucoromycota</taxon>
        <taxon>Mortierellomycotina</taxon>
        <taxon>Mortierellomycetes</taxon>
        <taxon>Mortierellales</taxon>
        <taxon>Mortierellaceae</taxon>
        <taxon>Linnemannia</taxon>
    </lineage>
</organism>
<feature type="compositionally biased region" description="Low complexity" evidence="4">
    <location>
        <begin position="921"/>
        <end position="937"/>
    </location>
</feature>
<dbReference type="Proteomes" id="UP000078512">
    <property type="component" value="Unassembled WGS sequence"/>
</dbReference>
<protein>
    <submittedName>
        <fullName evidence="6">WD40 repeat-like protein</fullName>
    </submittedName>
</protein>
<dbReference type="InterPro" id="IPR036322">
    <property type="entry name" value="WD40_repeat_dom_sf"/>
</dbReference>
<feature type="region of interest" description="Disordered" evidence="4">
    <location>
        <begin position="981"/>
        <end position="1040"/>
    </location>
</feature>
<dbReference type="Pfam" id="PF00400">
    <property type="entry name" value="WD40"/>
    <property type="match status" value="3"/>
</dbReference>
<evidence type="ECO:0000256" key="2">
    <source>
        <dbReference type="ARBA" id="ARBA00022737"/>
    </source>
</evidence>
<accession>A0A197JE61</accession>
<proteinExistence type="predicted"/>
<dbReference type="EMBL" id="KV442119">
    <property type="protein sequence ID" value="OAQ23415.1"/>
    <property type="molecule type" value="Genomic_DNA"/>
</dbReference>
<evidence type="ECO:0000256" key="3">
    <source>
        <dbReference type="PROSITE-ProRule" id="PRU00221"/>
    </source>
</evidence>
<feature type="compositionally biased region" description="Low complexity" evidence="4">
    <location>
        <begin position="1005"/>
        <end position="1040"/>
    </location>
</feature>
<feature type="region of interest" description="Disordered" evidence="4">
    <location>
        <begin position="1136"/>
        <end position="1160"/>
    </location>
</feature>
<feature type="repeat" description="WD" evidence="3">
    <location>
        <begin position="360"/>
        <end position="401"/>
    </location>
</feature>
<reference evidence="6 7" key="1">
    <citation type="submission" date="2016-05" db="EMBL/GenBank/DDBJ databases">
        <title>Genome sequencing reveals origins of a unique bacterial endosymbiosis in the earliest lineages of terrestrial Fungi.</title>
        <authorList>
            <consortium name="DOE Joint Genome Institute"/>
            <person name="Uehling J."/>
            <person name="Gryganskyi A."/>
            <person name="Hameed K."/>
            <person name="Tschaplinski T."/>
            <person name="Misztal P."/>
            <person name="Wu S."/>
            <person name="Desiro A."/>
            <person name="Vande Pol N."/>
            <person name="Du Z.-Y."/>
            <person name="Zienkiewicz A."/>
            <person name="Zienkiewicz K."/>
            <person name="Morin E."/>
            <person name="Tisserant E."/>
            <person name="Splivallo R."/>
            <person name="Hainaut M."/>
            <person name="Henrissat B."/>
            <person name="Ohm R."/>
            <person name="Kuo A."/>
            <person name="Yan J."/>
            <person name="Lipzen A."/>
            <person name="Nolan M."/>
            <person name="Labutti K."/>
            <person name="Barry K."/>
            <person name="Goldstein A."/>
            <person name="Labbe J."/>
            <person name="Schadt C."/>
            <person name="Tuskan G."/>
            <person name="Grigoriev I."/>
            <person name="Martin F."/>
            <person name="Vilgalys R."/>
            <person name="Bonito G."/>
        </authorList>
    </citation>
    <scope>NUCLEOTIDE SEQUENCE [LARGE SCALE GENOMIC DNA]</scope>
    <source>
        <strain evidence="6 7">AG-77</strain>
    </source>
</reference>
<sequence length="1490" mass="161681">MDTVFPPSPQWHQPHSACLVSQSENSGWLIYSHNNTIQVLNPFSLKHQGVLRGSHTAKINALAARPQRWSSAFAAAATDGACGVEEGLTSSSSSLYSSPASSGPLSGTESALSSDLDLLRSTLDNAANSSVATTGHNDGPLVASVGDDMRVVCWNLDNRRAIASIFKVHSKVIKAVEWTGDGQLIVSGDKGGVIVVWDPFQERKTLKFELPTKPSISCMSSSPTHPDVIAIGMDGGDIFVCKANLSGVFVQQRLHGHTERIHSLAWQPSQFQGQDYTSLASGSGDQTVRVWDVVSEISSVVMKVPDLDDKLPQSQKVKFWVPVGWVTQGRRLMSATSRGKMVVWDMSRKNSSGYSKLIDGKLHDRQVYQIMVWPSGSFAFTTSMDRRIIAWDIDNGQGLAQIECIGGNIYALDIGTVDPGRIAISLGNETLKIWNTLSREEPYECITIDRLNTRARAVRWHPVEEGILCFGLESGKIGMLTQVHGSFSADNKNVNNGNGAGNRKGRKKGRHDKQAAHASSGPTQTIFHSYHEKSVTSMAWCSSKVFEAPVPELFDLALADRTFCLMSCGGEGKILVSDASKPSSKSLDLDVVIQRQNAAWYESYRAIKGAGQPERRDFAIHPNEDLLALGNADGSVEVFELKYFKLVYVYQSHRSRVNRVCWSESGSRSGGQAGAGGEDGSGVMDSYLLASGSDEGVVAIHNLKRFSGSALAEKRASRKKASSGSSEDPLDDSIMTAPTAVGTDMDVVLPTSQVLSSFQYHSKGISDLAWSPHGPTDSVEPVIRYHRIVTASYDGKAVVVEVRLEGSSAEPIQDIPQDGAGENAEERSGSGASTPVLSARQHRAIASYTDHEDQVLSVAWSLTETDRVYSGGNDWGLCSWDVKSHLLTEAQSLALVRGGGGLRKHPKTTDAGKGSTKPQPATTVSTASSVVSVEETSNQSQLPRTTSVVQTDGEDVSIRGENLQADQILLAPEDKRAIAVEPFASKRTRGSSPHPESTPTKRSRTTSNNPVATTTTTTTSTPRANEPPTSTIMTSTSISTHIQKLSTPTKRLQLFPMGTAAFHGQSTQKTHLEILRLTRNLYCRRIRQGGVLRTEEELEAARGRWRAMRAFFEEDSEDEGEALSVALGQDVDEMNLEDDDTSLSGQHTASGTRQLTAADDASTSSGDLIFYGSRESVKALAEMEADEMAQTQPQNIFVIGSGMGVMPPASSSLKDSIVQTKNGTRPRAAGQLCQVPISCWLGDVPKVLDIVSALGPSEVGVQDWIAIALSPMGGVEAWKGMMVKTAGKFEARGEVHAAGLCYLSVGMIFEAVDVYRKQGLFREALTLLRIRLWDHYDDDDMEEGNEDDTDVEVQNENKDETSPTTTITTLPVNANKKDLRQLHLRILTEWGQQLEKRNQYEQACKCQLTLGSLLKTRGVSTKKVTAVDSETKISSVGLQTLARRGDVATLRTVAGLAILMDDPTVQESVARYRSALLLKKEARYNRRSQA</sequence>
<evidence type="ECO:0000313" key="6">
    <source>
        <dbReference type="EMBL" id="OAQ23415.1"/>
    </source>
</evidence>
<dbReference type="InterPro" id="IPR052640">
    <property type="entry name" value="Gemin-5"/>
</dbReference>
<dbReference type="InterPro" id="IPR015943">
    <property type="entry name" value="WD40/YVTN_repeat-like_dom_sf"/>
</dbReference>
<dbReference type="GO" id="GO:0003730">
    <property type="term" value="F:mRNA 3'-UTR binding"/>
    <property type="evidence" value="ECO:0007669"/>
    <property type="project" value="TreeGrafter"/>
</dbReference>
<evidence type="ECO:0000259" key="5">
    <source>
        <dbReference type="Pfam" id="PF23774"/>
    </source>
</evidence>
<dbReference type="PROSITE" id="PS50082">
    <property type="entry name" value="WD_REPEATS_2"/>
    <property type="match status" value="4"/>
</dbReference>
<keyword evidence="1 3" id="KW-0853">WD repeat</keyword>
<feature type="region of interest" description="Disordered" evidence="4">
    <location>
        <begin position="810"/>
        <end position="836"/>
    </location>
</feature>
<dbReference type="GO" id="GO:0000387">
    <property type="term" value="P:spliceosomal snRNP assembly"/>
    <property type="evidence" value="ECO:0007669"/>
    <property type="project" value="TreeGrafter"/>
</dbReference>
<dbReference type="InterPro" id="IPR001680">
    <property type="entry name" value="WD40_rpt"/>
</dbReference>
<feature type="repeat" description="WD" evidence="3">
    <location>
        <begin position="848"/>
        <end position="890"/>
    </location>
</feature>
<dbReference type="InterPro" id="IPR019775">
    <property type="entry name" value="WD40_repeat_CS"/>
</dbReference>
<dbReference type="Pfam" id="PF23774">
    <property type="entry name" value="TPR_GEMI5"/>
    <property type="match status" value="1"/>
</dbReference>
<feature type="compositionally biased region" description="Polar residues" evidence="4">
    <location>
        <begin position="938"/>
        <end position="950"/>
    </location>
</feature>
<dbReference type="SMART" id="SM00320">
    <property type="entry name" value="WD40"/>
    <property type="match status" value="10"/>
</dbReference>
<dbReference type="PROSITE" id="PS00678">
    <property type="entry name" value="WD_REPEATS_1"/>
    <property type="match status" value="3"/>
</dbReference>
<keyword evidence="7" id="KW-1185">Reference proteome</keyword>
<feature type="region of interest" description="Disordered" evidence="4">
    <location>
        <begin position="899"/>
        <end position="959"/>
    </location>
</feature>
<dbReference type="InterPro" id="IPR056421">
    <property type="entry name" value="TPR_GEMI5"/>
</dbReference>
<evidence type="ECO:0000256" key="1">
    <source>
        <dbReference type="ARBA" id="ARBA00022574"/>
    </source>
</evidence>
<dbReference type="Gene3D" id="2.130.10.10">
    <property type="entry name" value="YVTN repeat-like/Quinoprotein amine dehydrogenase"/>
    <property type="match status" value="2"/>
</dbReference>
<evidence type="ECO:0000313" key="7">
    <source>
        <dbReference type="Proteomes" id="UP000078512"/>
    </source>
</evidence>
<feature type="region of interest" description="Disordered" evidence="4">
    <location>
        <begin position="715"/>
        <end position="735"/>
    </location>
</feature>
<dbReference type="STRING" id="1314771.A0A197JE61"/>
<evidence type="ECO:0000256" key="4">
    <source>
        <dbReference type="SAM" id="MobiDB-lite"/>
    </source>
</evidence>
<dbReference type="GO" id="GO:0032797">
    <property type="term" value="C:SMN complex"/>
    <property type="evidence" value="ECO:0007669"/>
    <property type="project" value="TreeGrafter"/>
</dbReference>
<dbReference type="SUPFAM" id="SSF50978">
    <property type="entry name" value="WD40 repeat-like"/>
    <property type="match status" value="2"/>
</dbReference>
<feature type="repeat" description="WD" evidence="3">
    <location>
        <begin position="166"/>
        <end position="198"/>
    </location>
</feature>
<feature type="compositionally biased region" description="Acidic residues" evidence="4">
    <location>
        <begin position="1341"/>
        <end position="1353"/>
    </location>
</feature>
<feature type="compositionally biased region" description="Polar residues" evidence="4">
    <location>
        <begin position="1142"/>
        <end position="1160"/>
    </location>
</feature>
<dbReference type="OrthoDB" id="7326421at2759"/>
<feature type="domain" description="Gem-associated protein 5 TPR" evidence="5">
    <location>
        <begin position="1237"/>
        <end position="1332"/>
    </location>
</feature>
<feature type="repeat" description="WD" evidence="3">
    <location>
        <begin position="254"/>
        <end position="293"/>
    </location>
</feature>
<dbReference type="PROSITE" id="PS50294">
    <property type="entry name" value="WD_REPEATS_REGION"/>
    <property type="match status" value="2"/>
</dbReference>
<gene>
    <name evidence="6" type="ORF">K457DRAFT_159347</name>
</gene>
<dbReference type="PANTHER" id="PTHR46362">
    <property type="entry name" value="GEM-ASSOCIATED PROTEIN 5"/>
    <property type="match status" value="1"/>
</dbReference>
<dbReference type="GO" id="GO:0005634">
    <property type="term" value="C:nucleus"/>
    <property type="evidence" value="ECO:0007669"/>
    <property type="project" value="TreeGrafter"/>
</dbReference>
<dbReference type="PANTHER" id="PTHR46362:SF1">
    <property type="entry name" value="GEM-ASSOCIATED PROTEIN 5"/>
    <property type="match status" value="1"/>
</dbReference>
<feature type="compositionally biased region" description="Polar residues" evidence="4">
    <location>
        <begin position="990"/>
        <end position="1000"/>
    </location>
</feature>